<feature type="domain" description="KOW" evidence="4">
    <location>
        <begin position="510"/>
        <end position="537"/>
    </location>
</feature>
<feature type="compositionally biased region" description="Basic and acidic residues" evidence="3">
    <location>
        <begin position="805"/>
        <end position="816"/>
    </location>
</feature>
<feature type="compositionally biased region" description="Gly residues" evidence="3">
    <location>
        <begin position="1065"/>
        <end position="1086"/>
    </location>
</feature>
<feature type="region of interest" description="Disordered" evidence="3">
    <location>
        <begin position="383"/>
        <end position="437"/>
    </location>
</feature>
<dbReference type="PANTHER" id="PTHR11125:SF8">
    <property type="entry name" value="PROTEIN RNA-DIRECTED DNA METHYLATION 3"/>
    <property type="match status" value="1"/>
</dbReference>
<keyword evidence="2" id="KW-0539">Nucleus</keyword>
<dbReference type="Proteomes" id="UP000008021">
    <property type="component" value="Chromosome 5"/>
</dbReference>
<dbReference type="InterPro" id="IPR039659">
    <property type="entry name" value="SPT5"/>
</dbReference>
<feature type="compositionally biased region" description="Polar residues" evidence="3">
    <location>
        <begin position="1113"/>
        <end position="1142"/>
    </location>
</feature>
<evidence type="ECO:0000313" key="5">
    <source>
        <dbReference type="EnsemblPlants" id="OMERI05G19840.4"/>
    </source>
</evidence>
<proteinExistence type="predicted"/>
<protein>
    <recommendedName>
        <fullName evidence="4">KOW domain-containing protein</fullName>
    </recommendedName>
</protein>
<dbReference type="Pfam" id="PF23291">
    <property type="entry name" value="KOW4_SPT5"/>
    <property type="match status" value="1"/>
</dbReference>
<evidence type="ECO:0000256" key="1">
    <source>
        <dbReference type="ARBA" id="ARBA00004123"/>
    </source>
</evidence>
<feature type="compositionally biased region" description="Basic and acidic residues" evidence="3">
    <location>
        <begin position="1396"/>
        <end position="1416"/>
    </location>
</feature>
<dbReference type="GO" id="GO:0032784">
    <property type="term" value="P:regulation of DNA-templated transcription elongation"/>
    <property type="evidence" value="ECO:0007669"/>
    <property type="project" value="InterPro"/>
</dbReference>
<name>A0A0E0DTM6_9ORYZ</name>
<dbReference type="Pfam" id="PF03439">
    <property type="entry name" value="Spt5-NGN"/>
    <property type="match status" value="1"/>
</dbReference>
<dbReference type="STRING" id="40149.A0A0E0DTM6"/>
<evidence type="ECO:0000313" key="6">
    <source>
        <dbReference type="Proteomes" id="UP000008021"/>
    </source>
</evidence>
<feature type="compositionally biased region" description="Polar residues" evidence="3">
    <location>
        <begin position="730"/>
        <end position="752"/>
    </location>
</feature>
<feature type="compositionally biased region" description="Polar residues" evidence="3">
    <location>
        <begin position="906"/>
        <end position="916"/>
    </location>
</feature>
<feature type="compositionally biased region" description="Polar residues" evidence="3">
    <location>
        <begin position="1151"/>
        <end position="1164"/>
    </location>
</feature>
<dbReference type="Gene3D" id="3.30.70.940">
    <property type="entry name" value="NusG, N-terminal domain"/>
    <property type="match status" value="1"/>
</dbReference>
<dbReference type="InterPro" id="IPR057936">
    <property type="entry name" value="KOWx_Spt5"/>
</dbReference>
<feature type="compositionally biased region" description="Polar residues" evidence="3">
    <location>
        <begin position="1492"/>
        <end position="1512"/>
    </location>
</feature>
<dbReference type="CDD" id="cd09888">
    <property type="entry name" value="NGN_Euk"/>
    <property type="match status" value="1"/>
</dbReference>
<dbReference type="InterPro" id="IPR036735">
    <property type="entry name" value="NGN_dom_sf"/>
</dbReference>
<feature type="compositionally biased region" description="Polar residues" evidence="3">
    <location>
        <begin position="1035"/>
        <end position="1047"/>
    </location>
</feature>
<dbReference type="GO" id="GO:0003729">
    <property type="term" value="F:mRNA binding"/>
    <property type="evidence" value="ECO:0007669"/>
    <property type="project" value="TreeGrafter"/>
</dbReference>
<feature type="region of interest" description="Disordered" evidence="3">
    <location>
        <begin position="1"/>
        <end position="93"/>
    </location>
</feature>
<dbReference type="GO" id="GO:0032044">
    <property type="term" value="C:DSIF complex"/>
    <property type="evidence" value="ECO:0007669"/>
    <property type="project" value="TreeGrafter"/>
</dbReference>
<feature type="region of interest" description="Disordered" evidence="3">
    <location>
        <begin position="701"/>
        <end position="1608"/>
    </location>
</feature>
<dbReference type="InterPro" id="IPR005824">
    <property type="entry name" value="KOW"/>
</dbReference>
<dbReference type="CDD" id="cd06084">
    <property type="entry name" value="KOW_Spt5_4"/>
    <property type="match status" value="1"/>
</dbReference>
<feature type="compositionally biased region" description="Polar residues" evidence="3">
    <location>
        <begin position="1234"/>
        <end position="1253"/>
    </location>
</feature>
<dbReference type="GO" id="GO:0006357">
    <property type="term" value="P:regulation of transcription by RNA polymerase II"/>
    <property type="evidence" value="ECO:0007669"/>
    <property type="project" value="InterPro"/>
</dbReference>
<dbReference type="InterPro" id="IPR005100">
    <property type="entry name" value="NGN-domain"/>
</dbReference>
<dbReference type="EnsemblPlants" id="OMERI05G19840.4">
    <property type="protein sequence ID" value="OMERI05G19840.4"/>
    <property type="gene ID" value="OMERI05G19840"/>
</dbReference>
<dbReference type="CDD" id="cd06081">
    <property type="entry name" value="KOW_Spt5_1"/>
    <property type="match status" value="1"/>
</dbReference>
<feature type="domain" description="KOW" evidence="4">
    <location>
        <begin position="257"/>
        <end position="284"/>
    </location>
</feature>
<keyword evidence="6" id="KW-1185">Reference proteome</keyword>
<dbReference type="HOGENOM" id="CLU_003564_0_0_1"/>
<feature type="compositionally biased region" description="Polar residues" evidence="3">
    <location>
        <begin position="1271"/>
        <end position="1285"/>
    </location>
</feature>
<comment type="subcellular location">
    <subcellularLocation>
        <location evidence="1">Nucleus</location>
    </subcellularLocation>
</comment>
<dbReference type="Pfam" id="PF23042">
    <property type="entry name" value="KOW1_SPT5"/>
    <property type="match status" value="1"/>
</dbReference>
<feature type="compositionally biased region" description="Polar residues" evidence="3">
    <location>
        <begin position="1424"/>
        <end position="1440"/>
    </location>
</feature>
<evidence type="ECO:0000259" key="4">
    <source>
        <dbReference type="SMART" id="SM00739"/>
    </source>
</evidence>
<dbReference type="InterPro" id="IPR041973">
    <property type="entry name" value="KOW_Spt5_1"/>
</dbReference>
<feature type="compositionally biased region" description="Acidic residues" evidence="3">
    <location>
        <begin position="62"/>
        <end position="90"/>
    </location>
</feature>
<feature type="compositionally biased region" description="Basic and acidic residues" evidence="3">
    <location>
        <begin position="788"/>
        <end position="797"/>
    </location>
</feature>
<dbReference type="GO" id="GO:0006368">
    <property type="term" value="P:transcription elongation by RNA polymerase II"/>
    <property type="evidence" value="ECO:0007669"/>
    <property type="project" value="TreeGrafter"/>
</dbReference>
<dbReference type="InterPro" id="IPR039385">
    <property type="entry name" value="NGN_Euk"/>
</dbReference>
<feature type="compositionally biased region" description="Basic and acidic residues" evidence="3">
    <location>
        <begin position="932"/>
        <end position="954"/>
    </location>
</feature>
<feature type="compositionally biased region" description="Low complexity" evidence="3">
    <location>
        <begin position="1328"/>
        <end position="1339"/>
    </location>
</feature>
<feature type="domain" description="KOW" evidence="4">
    <location>
        <begin position="582"/>
        <end position="609"/>
    </location>
</feature>
<dbReference type="FunFam" id="3.30.70.940:FF:000010">
    <property type="entry name" value="Protein RNA-directed DNA methylation 3"/>
    <property type="match status" value="1"/>
</dbReference>
<dbReference type="InterPro" id="IPR041977">
    <property type="entry name" value="KOW_Spt5_4"/>
</dbReference>
<feature type="compositionally biased region" description="Low complexity" evidence="3">
    <location>
        <begin position="419"/>
        <end position="437"/>
    </location>
</feature>
<evidence type="ECO:0000256" key="3">
    <source>
        <dbReference type="SAM" id="MobiDB-lite"/>
    </source>
</evidence>
<feature type="compositionally biased region" description="Low complexity" evidence="3">
    <location>
        <begin position="1"/>
        <end position="15"/>
    </location>
</feature>
<dbReference type="Gene3D" id="2.30.30.30">
    <property type="match status" value="2"/>
</dbReference>
<feature type="compositionally biased region" description="Low complexity" evidence="3">
    <location>
        <begin position="384"/>
        <end position="393"/>
    </location>
</feature>
<reference evidence="5" key="2">
    <citation type="submission" date="2018-05" db="EMBL/GenBank/DDBJ databases">
        <title>OmerRS3 (Oryza meridionalis Reference Sequence Version 3).</title>
        <authorList>
            <person name="Zhang J."/>
            <person name="Kudrna D."/>
            <person name="Lee S."/>
            <person name="Talag J."/>
            <person name="Welchert J."/>
            <person name="Wing R.A."/>
        </authorList>
    </citation>
    <scope>NUCLEOTIDE SEQUENCE [LARGE SCALE GENOMIC DNA]</scope>
    <source>
        <strain evidence="5">cv. OR44</strain>
    </source>
</reference>
<reference evidence="5" key="1">
    <citation type="submission" date="2015-04" db="UniProtKB">
        <authorList>
            <consortium name="EnsemblPlants"/>
        </authorList>
    </citation>
    <scope>IDENTIFICATION</scope>
</reference>
<sequence length="1608" mass="172763">MAVKGKGKAVAAASASGGGVKRRKGPGDAAGPSSSSSAAAESAKRRRRSGVLQFFDDAAFVGDDDDDEDEDEEEEEEEEMFASDGDDDGFFTEGKAENVNLKRTERSHPLPFLGIVKEEELSGDELEEFIKDRYSSRVKHHTPFDGSTNVQDDEFTEDGLLKEPVIWRIKCMVGRERQIAFCLMQKYVDLQKFGTKVPIISAFALDHVRGFVFVEAEKACDVTEACKGFCSVYVSRINSVPVAEVPSLLSSRAKPFAISPGTWVRMKTGIYKGDLAQVVSADEGRKRVMIKLIPRVDLRAISKKIGGAIPLKEAAIPAPRLISSQELEFFGSHIERKHDRQTNDFYEVLDGLMFKDGFLYKRVALSSLIYWGIQPTETELLKFSSTPTNTSSTDDLDWVSSMYGPKKRNIPKEPDMEPSSSKASSSKGKYSKASSKASTSTEDYEDKGFNLHDLVLFGRRDFGVVIAFEKDGLRILKGGPEGSAVTVRKQDIKDVCADKMLTAVDHKKKIICINDTVNVLEGPFQGKQGVVKHLYMGILFIHNESESENSGFFCAQCSSCENVKKRKELANERPYRSTREQLFSIGEMLRIRKGPMKGYLCRVVRIFRNDVTVKLDSLLKIVTGWLPEYPCSCSLTVIDYFCVMFAVQAEFLSVPAKRGDNSSGAPSGPFGSEADKPSWDNGLPSFGSDSWQPFSSAALPVQNADGESEVDPWCKKTASSANDSDPWGTETKSASFDVWNNGTTQEENSSDNAWDRQPGGSGSNIGGSSWDRTATDKESGKSDNWGEACKETEKTGSDADPWGSKVKEIDLKETDIWGKASMQPEKKLEDDSQGWGQPVGKSNQDQEKGADKCGAWDTVIAGSSSSVPGRGDDDSWVKTDTLPVGQDDAWGKSKDSSDGAAAGWNETRTSNQSHSTGGWDAAAANLNESSDVDARKDAWGKAKDTTANAEEKNNESGNWNKAGPLDKVCGSDWGSPKFSSGDGPSSWNKGDKVGGDSQNGSWSRPGGNFEGGRGFGRGRGRGRARESGDLGGRNDQGSWKNSGTSDSYGRPSWRSDSQVDKEVGDSGGYWGRGRGRGQYGGQGRGDNGWRNGGQSNSEFGRSDADAPNWGNKGVSNKGSWDSGDNWNAPKSSDENQTSAWNSSEDKRPSGGQEQQSGAWASKMTSIAGAEDKSDAWGTKAEGNSGSTGGKWENASFGEEQQSDPWGSKICSNKGKEQETDPWTSKVTSAADAGDNNNVWNTSASDTASGSESKWGNAGAEEKADAWKSKVGSENSGGWNQKSSWGKPSFSGGEQEPAWSNPKNGDDNSGYGRGGFGRGNRGRGRGRNFGDSGSSWSGGSYRNDESHGERSEDRWNTRDSDGVRGRGRGRFGRGDRNQGNNYGSGDNNDRTWGSGRGNRDQDGCKNWNRNDDRRPFGQDRGGGWSQSSDWNANKGQSSWGSDKNDSWGAPKPSGGDDQAGKNNGNNPWGAPADSMTGDGPGGGESWKNKTEDTWNSSGGTRDSGTTPGKSSWGGSEDGQKKEGSWGKSEGSGRQVGGGSSWDKPDGGWNSNKGEGTQGGGGGSSWDKADGGNSNKGQDAQGGGGGSSWDKADGGWNSSSKGGSSGNGGW</sequence>
<feature type="region of interest" description="Disordered" evidence="3">
    <location>
        <begin position="656"/>
        <end position="683"/>
    </location>
</feature>
<dbReference type="PANTHER" id="PTHR11125">
    <property type="entry name" value="SUPPRESSOR OF TY 5"/>
    <property type="match status" value="1"/>
</dbReference>
<evidence type="ECO:0000256" key="2">
    <source>
        <dbReference type="ARBA" id="ARBA00023242"/>
    </source>
</evidence>
<dbReference type="SMART" id="SM00739">
    <property type="entry name" value="KOW"/>
    <property type="match status" value="3"/>
</dbReference>
<feature type="compositionally biased region" description="Basic and acidic residues" evidence="3">
    <location>
        <begin position="1341"/>
        <end position="1363"/>
    </location>
</feature>
<dbReference type="FunFam" id="2.30.30.30:FF:000053">
    <property type="entry name" value="Protein RNA-directed DNA methylation 3"/>
    <property type="match status" value="1"/>
</dbReference>
<organism evidence="5">
    <name type="scientific">Oryza meridionalis</name>
    <dbReference type="NCBI Taxonomy" id="40149"/>
    <lineage>
        <taxon>Eukaryota</taxon>
        <taxon>Viridiplantae</taxon>
        <taxon>Streptophyta</taxon>
        <taxon>Embryophyta</taxon>
        <taxon>Tracheophyta</taxon>
        <taxon>Spermatophyta</taxon>
        <taxon>Magnoliopsida</taxon>
        <taxon>Liliopsida</taxon>
        <taxon>Poales</taxon>
        <taxon>Poaceae</taxon>
        <taxon>BOP clade</taxon>
        <taxon>Oryzoideae</taxon>
        <taxon>Oryzeae</taxon>
        <taxon>Oryzinae</taxon>
        <taxon>Oryza</taxon>
    </lineage>
</organism>
<accession>A0A0E0DTM6</accession>
<dbReference type="Gramene" id="OMERI05G19840.4">
    <property type="protein sequence ID" value="OMERI05G19840.4"/>
    <property type="gene ID" value="OMERI05G19840"/>
</dbReference>
<dbReference type="Pfam" id="PF23037">
    <property type="entry name" value="KOWx_SPT5"/>
    <property type="match status" value="1"/>
</dbReference>
<dbReference type="InterPro" id="IPR014722">
    <property type="entry name" value="Rib_uL2_dom2"/>
</dbReference>